<evidence type="ECO:0000313" key="2">
    <source>
        <dbReference type="EMBL" id="VVP11500.1"/>
    </source>
</evidence>
<sequence precursor="true">MRKILAAMALIALAGCTTPGDLLKGDPAVSKVTSKDPKTFALCVYPDWQEYQSTSTMSETTDGYRLVSGGEMNGQTNDVLDIKRSASGSTVKLYQRMAWQQVGRSKVTESLNRCL</sequence>
<evidence type="ECO:0008006" key="4">
    <source>
        <dbReference type="Google" id="ProtNLM"/>
    </source>
</evidence>
<evidence type="ECO:0000313" key="3">
    <source>
        <dbReference type="Proteomes" id="UP000327111"/>
    </source>
</evidence>
<dbReference type="AlphaFoldDB" id="A0A5E7LBF4"/>
<organism evidence="2 3">
    <name type="scientific">Pseudomonas fluorescens</name>
    <dbReference type="NCBI Taxonomy" id="294"/>
    <lineage>
        <taxon>Bacteria</taxon>
        <taxon>Pseudomonadati</taxon>
        <taxon>Pseudomonadota</taxon>
        <taxon>Gammaproteobacteria</taxon>
        <taxon>Pseudomonadales</taxon>
        <taxon>Pseudomonadaceae</taxon>
        <taxon>Pseudomonas</taxon>
    </lineage>
</organism>
<dbReference type="EMBL" id="CABVIF010000006">
    <property type="protein sequence ID" value="VVP11500.1"/>
    <property type="molecule type" value="Genomic_DNA"/>
</dbReference>
<dbReference type="RefSeq" id="WP_150734446.1">
    <property type="nucleotide sequence ID" value="NZ_CABVIF010000006.1"/>
</dbReference>
<feature type="chain" id="PRO_5023096456" description="Lipoprotein" evidence="1">
    <location>
        <begin position="20"/>
        <end position="115"/>
    </location>
</feature>
<accession>A0A5E7LBF4</accession>
<name>A0A5E7LBF4_PSEFL</name>
<evidence type="ECO:0000256" key="1">
    <source>
        <dbReference type="SAM" id="SignalP"/>
    </source>
</evidence>
<dbReference type="Proteomes" id="UP000327111">
    <property type="component" value="Unassembled WGS sequence"/>
</dbReference>
<protein>
    <recommendedName>
        <fullName evidence="4">Lipoprotein</fullName>
    </recommendedName>
</protein>
<reference evidence="2 3" key="1">
    <citation type="submission" date="2019-09" db="EMBL/GenBank/DDBJ databases">
        <authorList>
            <person name="Chandra G."/>
            <person name="Truman W A."/>
        </authorList>
    </citation>
    <scope>NUCLEOTIDE SEQUENCE [LARGE SCALE GENOMIC DNA]</scope>
    <source>
        <strain evidence="2">PS854</strain>
    </source>
</reference>
<proteinExistence type="predicted"/>
<keyword evidence="1" id="KW-0732">Signal</keyword>
<dbReference type="PROSITE" id="PS51257">
    <property type="entry name" value="PROKAR_LIPOPROTEIN"/>
    <property type="match status" value="1"/>
</dbReference>
<feature type="signal peptide" evidence="1">
    <location>
        <begin position="1"/>
        <end position="19"/>
    </location>
</feature>
<gene>
    <name evidence="2" type="ORF">PS854_03322</name>
</gene>